<dbReference type="InterPro" id="IPR023214">
    <property type="entry name" value="HAD_sf"/>
</dbReference>
<dbReference type="Proteomes" id="UP000555728">
    <property type="component" value="Unassembled WGS sequence"/>
</dbReference>
<proteinExistence type="predicted"/>
<dbReference type="RefSeq" id="WP_184433927.1">
    <property type="nucleotide sequence ID" value="NZ_JACIGI010000010.1"/>
</dbReference>
<gene>
    <name evidence="1" type="ORF">GGD88_001624</name>
</gene>
<reference evidence="1 2" key="1">
    <citation type="submission" date="2020-08" db="EMBL/GenBank/DDBJ databases">
        <title>Genome sequencing of Purple Non-Sulfur Bacteria from various extreme environments.</title>
        <authorList>
            <person name="Mayer M."/>
        </authorList>
    </citation>
    <scope>NUCLEOTIDE SEQUENCE [LARGE SCALE GENOMIC DNA]</scope>
    <source>
        <strain evidence="1 2">JA135</strain>
    </source>
</reference>
<comment type="caution">
    <text evidence="1">The sequence shown here is derived from an EMBL/GenBank/DDBJ whole genome shotgun (WGS) entry which is preliminary data.</text>
</comment>
<protein>
    <submittedName>
        <fullName evidence="1">HAD superfamily hydrolase (TIGR01509 family)</fullName>
    </submittedName>
</protein>
<dbReference type="Gene3D" id="3.40.50.1000">
    <property type="entry name" value="HAD superfamily/HAD-like"/>
    <property type="match status" value="1"/>
</dbReference>
<dbReference type="Gene3D" id="1.10.150.240">
    <property type="entry name" value="Putative phosphatase, domain 2"/>
    <property type="match status" value="1"/>
</dbReference>
<dbReference type="CDD" id="cd07505">
    <property type="entry name" value="HAD_BPGM-like"/>
    <property type="match status" value="1"/>
</dbReference>
<dbReference type="SFLD" id="SFLDS00003">
    <property type="entry name" value="Haloacid_Dehalogenase"/>
    <property type="match status" value="1"/>
</dbReference>
<dbReference type="GO" id="GO:0050308">
    <property type="term" value="F:sugar-phosphatase activity"/>
    <property type="evidence" value="ECO:0007669"/>
    <property type="project" value="TreeGrafter"/>
</dbReference>
<dbReference type="PRINTS" id="PR00413">
    <property type="entry name" value="HADHALOGNASE"/>
</dbReference>
<name>A0A7W6RZ41_9PROT</name>
<dbReference type="SFLD" id="SFLDG01129">
    <property type="entry name" value="C1.5:_HAD__Beta-PGM__Phosphata"/>
    <property type="match status" value="1"/>
</dbReference>
<dbReference type="InterPro" id="IPR006439">
    <property type="entry name" value="HAD-SF_hydro_IA"/>
</dbReference>
<sequence>MTAFDSPPKAVAWDVDGTLVDSEPLHHRALLSAGVCFGADLSDLPDQAFRGVHMDDVWVTLRDRFPASLDKAAWLEHIGAFYVTHSAEVIPVPGAVEAVRRLHALGIPQACVSNSERRVVDANLAALGVLDRIAFSIALDDVTAGKPSPEPYQRAAARLGIPPADIVAVEDSNTGLASAASAGLRTVGLQHPGEAALHAAVIVATPVRILDFFERTPAA</sequence>
<accession>A0A7W6RZ41</accession>
<keyword evidence="2" id="KW-1185">Reference proteome</keyword>
<dbReference type="NCBIfam" id="TIGR01509">
    <property type="entry name" value="HAD-SF-IA-v3"/>
    <property type="match status" value="1"/>
</dbReference>
<dbReference type="SUPFAM" id="SSF56784">
    <property type="entry name" value="HAD-like"/>
    <property type="match status" value="1"/>
</dbReference>
<dbReference type="AlphaFoldDB" id="A0A7W6RZ41"/>
<dbReference type="PANTHER" id="PTHR43481:SF4">
    <property type="entry name" value="GLYCEROL-1-PHOSPHATE PHOSPHOHYDROLASE 1-RELATED"/>
    <property type="match status" value="1"/>
</dbReference>
<dbReference type="InterPro" id="IPR023198">
    <property type="entry name" value="PGP-like_dom2"/>
</dbReference>
<organism evidence="1 2">
    <name type="scientific">Roseospira goensis</name>
    <dbReference type="NCBI Taxonomy" id="391922"/>
    <lineage>
        <taxon>Bacteria</taxon>
        <taxon>Pseudomonadati</taxon>
        <taxon>Pseudomonadota</taxon>
        <taxon>Alphaproteobacteria</taxon>
        <taxon>Rhodospirillales</taxon>
        <taxon>Rhodospirillaceae</taxon>
        <taxon>Roseospira</taxon>
    </lineage>
</organism>
<evidence type="ECO:0000313" key="2">
    <source>
        <dbReference type="Proteomes" id="UP000555728"/>
    </source>
</evidence>
<dbReference type="PANTHER" id="PTHR43481">
    <property type="entry name" value="FRUCTOSE-1-PHOSPHATE PHOSPHATASE"/>
    <property type="match status" value="1"/>
</dbReference>
<keyword evidence="1" id="KW-0378">Hydrolase</keyword>
<dbReference type="InterPro" id="IPR051806">
    <property type="entry name" value="HAD-like_SPP"/>
</dbReference>
<dbReference type="InterPro" id="IPR036412">
    <property type="entry name" value="HAD-like_sf"/>
</dbReference>
<dbReference type="Pfam" id="PF00702">
    <property type="entry name" value="Hydrolase"/>
    <property type="match status" value="1"/>
</dbReference>
<evidence type="ECO:0000313" key="1">
    <source>
        <dbReference type="EMBL" id="MBB4285904.1"/>
    </source>
</evidence>
<dbReference type="EMBL" id="JACIGI010000010">
    <property type="protein sequence ID" value="MBB4285904.1"/>
    <property type="molecule type" value="Genomic_DNA"/>
</dbReference>